<evidence type="ECO:0000256" key="1">
    <source>
        <dbReference type="SAM" id="MobiDB-lite"/>
    </source>
</evidence>
<dbReference type="Proteomes" id="UP001178508">
    <property type="component" value="Chromosome 2"/>
</dbReference>
<sequence length="149" mass="17140">MKKKKPYNLRDEDSSSKQAKETMKKHAENHMERMLWNLLSPGQPINIATWNIRTMYTAGKTSVIADEMRRYKVSILGLCETRWLQTEKVKLGSGESILYSGHADEKAPHTEGVALMLSKEAQRALISWEPINSRIITARFQTTHKRINL</sequence>
<protein>
    <submittedName>
        <fullName evidence="2">Craniofacial development protein 2-like</fullName>
    </submittedName>
</protein>
<proteinExistence type="predicted"/>
<evidence type="ECO:0000313" key="3">
    <source>
        <dbReference type="Proteomes" id="UP001178508"/>
    </source>
</evidence>
<dbReference type="Gene3D" id="3.60.10.10">
    <property type="entry name" value="Endonuclease/exonuclease/phosphatase"/>
    <property type="match status" value="1"/>
</dbReference>
<gene>
    <name evidence="2" type="ORF">XNOV1_A019838</name>
</gene>
<dbReference type="SUPFAM" id="SSF56219">
    <property type="entry name" value="DNase I-like"/>
    <property type="match status" value="1"/>
</dbReference>
<dbReference type="EMBL" id="OY660865">
    <property type="protein sequence ID" value="CAJ1050820.1"/>
    <property type="molecule type" value="Genomic_DNA"/>
</dbReference>
<feature type="region of interest" description="Disordered" evidence="1">
    <location>
        <begin position="1"/>
        <end position="26"/>
    </location>
</feature>
<evidence type="ECO:0000313" key="2">
    <source>
        <dbReference type="EMBL" id="CAJ1050820.1"/>
    </source>
</evidence>
<organism evidence="2 3">
    <name type="scientific">Xyrichtys novacula</name>
    <name type="common">Pearly razorfish</name>
    <name type="synonym">Hemipteronotus novacula</name>
    <dbReference type="NCBI Taxonomy" id="13765"/>
    <lineage>
        <taxon>Eukaryota</taxon>
        <taxon>Metazoa</taxon>
        <taxon>Chordata</taxon>
        <taxon>Craniata</taxon>
        <taxon>Vertebrata</taxon>
        <taxon>Euteleostomi</taxon>
        <taxon>Actinopterygii</taxon>
        <taxon>Neopterygii</taxon>
        <taxon>Teleostei</taxon>
        <taxon>Neoteleostei</taxon>
        <taxon>Acanthomorphata</taxon>
        <taxon>Eupercaria</taxon>
        <taxon>Labriformes</taxon>
        <taxon>Labridae</taxon>
        <taxon>Xyrichtys</taxon>
    </lineage>
</organism>
<reference evidence="2" key="1">
    <citation type="submission" date="2023-08" db="EMBL/GenBank/DDBJ databases">
        <authorList>
            <person name="Alioto T."/>
            <person name="Alioto T."/>
            <person name="Gomez Garrido J."/>
        </authorList>
    </citation>
    <scope>NUCLEOTIDE SEQUENCE</scope>
</reference>
<name>A0AAV1EQ04_XYRNO</name>
<dbReference type="AlphaFoldDB" id="A0AAV1EQ04"/>
<feature type="compositionally biased region" description="Basic and acidic residues" evidence="1">
    <location>
        <begin position="8"/>
        <end position="26"/>
    </location>
</feature>
<accession>A0AAV1EQ04</accession>
<keyword evidence="3" id="KW-1185">Reference proteome</keyword>
<dbReference type="InterPro" id="IPR036691">
    <property type="entry name" value="Endo/exonu/phosph_ase_sf"/>
</dbReference>